<evidence type="ECO:0000259" key="2">
    <source>
        <dbReference type="Pfam" id="PF07589"/>
    </source>
</evidence>
<accession>G4WVG8</accession>
<dbReference type="InterPro" id="IPR013424">
    <property type="entry name" value="Ice-binding_C"/>
</dbReference>
<reference evidence="3" key="1">
    <citation type="journal article" date="2000" name="J. Am. Chem. Soc.">
        <title>Long-Chain N-Acyl Amino Acid Antibiotics Isolated from Heterologously Expressed Environmental DNA.</title>
        <authorList>
            <person name="Brady S.F."/>
            <person name="Clardy J."/>
        </authorList>
    </citation>
    <scope>NUCLEOTIDE SEQUENCE</scope>
</reference>
<dbReference type="NCBIfam" id="TIGR02595">
    <property type="entry name" value="PEP_CTERM"/>
    <property type="match status" value="1"/>
</dbReference>
<feature type="signal peptide" evidence="1">
    <location>
        <begin position="1"/>
        <end position="24"/>
    </location>
</feature>
<evidence type="ECO:0000256" key="1">
    <source>
        <dbReference type="SAM" id="SignalP"/>
    </source>
</evidence>
<dbReference type="EMBL" id="JF429409">
    <property type="protein sequence ID" value="AEQ20420.1"/>
    <property type="molecule type" value="Genomic_DNA"/>
</dbReference>
<feature type="chain" id="PRO_5003470749" description="Ice-binding protein C-terminal domain-containing protein" evidence="1">
    <location>
        <begin position="25"/>
        <end position="275"/>
    </location>
</feature>
<organism evidence="3">
    <name type="scientific">uncultured bacterium CSL12</name>
    <dbReference type="NCBI Taxonomy" id="1091567"/>
    <lineage>
        <taxon>Bacteria</taxon>
        <taxon>environmental samples</taxon>
    </lineage>
</organism>
<dbReference type="Pfam" id="PF07589">
    <property type="entry name" value="PEP-CTERM"/>
    <property type="match status" value="1"/>
</dbReference>
<protein>
    <recommendedName>
        <fullName evidence="2">Ice-binding protein C-terminal domain-containing protein</fullName>
    </recommendedName>
</protein>
<dbReference type="AlphaFoldDB" id="G4WVG8"/>
<feature type="domain" description="Ice-binding protein C-terminal" evidence="2">
    <location>
        <begin position="245"/>
        <end position="269"/>
    </location>
</feature>
<reference evidence="3" key="2">
    <citation type="journal article" date="2011" name="J. Bacteriol.">
        <title>Long-chain N-acyl amino acid synthases are linked to the putative PEP-CTERM/exosortase protein-sorting system in Gram-negative bacteria.</title>
        <authorList>
            <person name="Craig J.W."/>
            <person name="Cherry M.A."/>
            <person name="Brady S.F."/>
        </authorList>
    </citation>
    <scope>NUCLEOTIDE SEQUENCE</scope>
</reference>
<dbReference type="NCBIfam" id="NF033554">
    <property type="entry name" value="floc_PepA"/>
    <property type="match status" value="1"/>
</dbReference>
<name>G4WVG8_9BACT</name>
<proteinExistence type="predicted"/>
<sequence>MQLRKYLAAAFAALLLTGASLANAAAPIDVRWNPSAAGITNAAPFTFDNVLINTYAAIDITGGGTAFSEQGFARLTVFSDNGLPTSIPTAGFPGGATPYSLYISFTATGTQTAGIPSTGSFTSLNYQLLGAPGVTTFADSNNDGLFEVTGAPTITLATGSLSSPGSTSLTGTPGNLLPAASITATFVPNPAFAGFFVTPPAAQILDLAAAFTNTGSVITQFPLGGTNFRLSLNGGGGNATFAVTSVPEPDTYGMLLAGLGLFAFIARRKSNRFTA</sequence>
<keyword evidence="1" id="KW-0732">Signal</keyword>
<evidence type="ECO:0000313" key="3">
    <source>
        <dbReference type="EMBL" id="AEQ20420.1"/>
    </source>
</evidence>